<dbReference type="InterPro" id="IPR036188">
    <property type="entry name" value="FAD/NAD-bd_sf"/>
</dbReference>
<dbReference type="InterPro" id="IPR028261">
    <property type="entry name" value="DPD_II"/>
</dbReference>
<dbReference type="NCBIfam" id="NF009410">
    <property type="entry name" value="PRK12771.1"/>
    <property type="match status" value="1"/>
</dbReference>
<keyword evidence="6" id="KW-1185">Reference proteome</keyword>
<gene>
    <name evidence="5" type="ORF">GCM10010191_38710</name>
</gene>
<name>A0ABN3J6C2_9ACTN</name>
<comment type="caution">
    <text evidence="5">The sequence shown here is derived from an EMBL/GenBank/DDBJ whole genome shotgun (WGS) entry which is preliminary data.</text>
</comment>
<dbReference type="PROSITE" id="PS51379">
    <property type="entry name" value="4FE4S_FER_2"/>
    <property type="match status" value="1"/>
</dbReference>
<dbReference type="Pfam" id="PF14691">
    <property type="entry name" value="Fer4_20"/>
    <property type="match status" value="1"/>
</dbReference>
<proteinExistence type="predicted"/>
<dbReference type="SUPFAM" id="SSF51971">
    <property type="entry name" value="Nucleotide-binding domain"/>
    <property type="match status" value="1"/>
</dbReference>
<dbReference type="PRINTS" id="PR00419">
    <property type="entry name" value="ADXRDTASE"/>
</dbReference>
<dbReference type="PROSITE" id="PS00198">
    <property type="entry name" value="4FE4S_FER_1"/>
    <property type="match status" value="1"/>
</dbReference>
<feature type="domain" description="4Fe-4S ferredoxin-type" evidence="4">
    <location>
        <begin position="545"/>
        <end position="574"/>
    </location>
</feature>
<dbReference type="InterPro" id="IPR017896">
    <property type="entry name" value="4Fe4S_Fe-S-bd"/>
</dbReference>
<evidence type="ECO:0000313" key="6">
    <source>
        <dbReference type="Proteomes" id="UP001501231"/>
    </source>
</evidence>
<dbReference type="Gene3D" id="1.10.1060.10">
    <property type="entry name" value="Alpha-helical ferredoxin"/>
    <property type="match status" value="1"/>
</dbReference>
<dbReference type="SUPFAM" id="SSF46548">
    <property type="entry name" value="alpha-helical ferredoxin"/>
    <property type="match status" value="2"/>
</dbReference>
<dbReference type="InterPro" id="IPR017900">
    <property type="entry name" value="4Fe4S_Fe_S_CS"/>
</dbReference>
<dbReference type="RefSeq" id="WP_344590385.1">
    <property type="nucleotide sequence ID" value="NZ_BAAARW010000012.1"/>
</dbReference>
<dbReference type="Gene3D" id="3.30.70.20">
    <property type="match status" value="1"/>
</dbReference>
<dbReference type="Proteomes" id="UP001501231">
    <property type="component" value="Unassembled WGS sequence"/>
</dbReference>
<dbReference type="PANTHER" id="PTHR42783">
    <property type="entry name" value="GLUTAMATE SYNTHASE [NADPH] SMALL CHAIN"/>
    <property type="match status" value="1"/>
</dbReference>
<protein>
    <recommendedName>
        <fullName evidence="4">4Fe-4S ferredoxin-type domain-containing protein</fullName>
    </recommendedName>
</protein>
<evidence type="ECO:0000259" key="4">
    <source>
        <dbReference type="PROSITE" id="PS51379"/>
    </source>
</evidence>
<keyword evidence="2" id="KW-0408">Iron</keyword>
<evidence type="ECO:0000256" key="1">
    <source>
        <dbReference type="ARBA" id="ARBA00022723"/>
    </source>
</evidence>
<dbReference type="InterPro" id="IPR009051">
    <property type="entry name" value="Helical_ferredxn"/>
</dbReference>
<accession>A0ABN3J6C2</accession>
<dbReference type="InterPro" id="IPR023753">
    <property type="entry name" value="FAD/NAD-binding_dom"/>
</dbReference>
<dbReference type="PANTHER" id="PTHR42783:SF3">
    <property type="entry name" value="GLUTAMATE SYNTHASE [NADPH] SMALL CHAIN-RELATED"/>
    <property type="match status" value="1"/>
</dbReference>
<organism evidence="5 6">
    <name type="scientific">Actinomadura vinacea</name>
    <dbReference type="NCBI Taxonomy" id="115336"/>
    <lineage>
        <taxon>Bacteria</taxon>
        <taxon>Bacillati</taxon>
        <taxon>Actinomycetota</taxon>
        <taxon>Actinomycetes</taxon>
        <taxon>Streptosporangiales</taxon>
        <taxon>Thermomonosporaceae</taxon>
        <taxon>Actinomadura</taxon>
    </lineage>
</organism>
<evidence type="ECO:0000256" key="2">
    <source>
        <dbReference type="ARBA" id="ARBA00023004"/>
    </source>
</evidence>
<evidence type="ECO:0000256" key="3">
    <source>
        <dbReference type="ARBA" id="ARBA00023014"/>
    </source>
</evidence>
<sequence length="621" mass="66626">MSVRGTRVPAHLQLPIAGVTPPPTEEEGQRLFPTGNFRSFRPVYRDKTPPCNNACPTGEQIQKYLDYVKHERYLDGYLTILEDNPMPSVTGRVCYHPCETACNRGFHDEPIGIRSVERFLGDFGLRLPENPIAATLPPLSGRRVAIVGSGPAGLACAYHLRRRGHASVIYEALPRPGGMLRAGIPHWHLPEEVLDAEIAKIEGLGGIEIRCGVRAGADVCVDDLVAEYDAVFLGLGQDVGRPLAVEGADLRGVSGAMEFLREAGLGRPVKAGREVLVVGGGNTASDAARSAVRLGGGTATIVSLESADELLIVEEDLVQGREEGVRYATNTAVARVLGENGVVTGAVLCDARLAKDASGRVVPEPVPGTEREVSCDTVLVAIGQVQRLDWLAPEMVENGLVKADRYGRVGSAAAGAGSVTVFVGGDVSRGPSMVVDALGDGKRAARNIDVLLRGEEPAPPEPVEVMPYERLNTAYFPEAPRVEAPMTPPEERRRRQKVEVTLAYSREQAVAESDRCMSCGVCNGCDNCYLVCPDVSVMRGARENGSYEIRLPYCKGCLVCVQECPTGCLEKAPELDFDEPDAVVRMETAFATHDGAHAEQSPPIARLIEEQTAAYDAARKV</sequence>
<evidence type="ECO:0000313" key="5">
    <source>
        <dbReference type="EMBL" id="GAA2423088.1"/>
    </source>
</evidence>
<keyword evidence="1" id="KW-0479">Metal-binding</keyword>
<dbReference type="EMBL" id="BAAARW010000012">
    <property type="protein sequence ID" value="GAA2423088.1"/>
    <property type="molecule type" value="Genomic_DNA"/>
</dbReference>
<keyword evidence="3" id="KW-0411">Iron-sulfur</keyword>
<reference evidence="5 6" key="1">
    <citation type="journal article" date="2019" name="Int. J. Syst. Evol. Microbiol.">
        <title>The Global Catalogue of Microorganisms (GCM) 10K type strain sequencing project: providing services to taxonomists for standard genome sequencing and annotation.</title>
        <authorList>
            <consortium name="The Broad Institute Genomics Platform"/>
            <consortium name="The Broad Institute Genome Sequencing Center for Infectious Disease"/>
            <person name="Wu L."/>
            <person name="Ma J."/>
        </authorList>
    </citation>
    <scope>NUCLEOTIDE SEQUENCE [LARGE SCALE GENOMIC DNA]</scope>
    <source>
        <strain evidence="5 6">JCM 3325</strain>
    </source>
</reference>
<dbReference type="Gene3D" id="3.50.50.60">
    <property type="entry name" value="FAD/NAD(P)-binding domain"/>
    <property type="match status" value="2"/>
</dbReference>
<dbReference type="Pfam" id="PF07992">
    <property type="entry name" value="Pyr_redox_2"/>
    <property type="match status" value="1"/>
</dbReference>